<feature type="domain" description="HECT" evidence="7">
    <location>
        <begin position="535"/>
        <end position="904"/>
    </location>
</feature>
<evidence type="ECO:0000256" key="2">
    <source>
        <dbReference type="ARBA" id="ARBA00012485"/>
    </source>
</evidence>
<sequence length="904" mass="102760">MQSSSSSSISSHSQSGAVVNRLSTDARPGKLPPIDQGNRSSTPTMIASRKVKTPELATCLPSTSEYNTTCNLPSLPSTAIKTSKACLDVSEPSIKYNPKLHKVKDSSASFLNEDHQNAHSISPDTFNDVIPPPTPPNKSVLEAQQKTKRHPTNHSSKTSAPAKEKEKQGGLENVKVSRTSCCRNTREAHHVPQSPHQPTTSRSLVAFTFKQFRSEVDKWKKSKKSYKLQEFYRSAFDSFKSINDTFKKQRSSIPCSSTSNSEKSASHSSTNLPEYLLDSSVQQKFVGFVYETLLQMSQEIQKLVLKGIINCLLNEWKSEKTESDLRAYFILLQNPMFARIDTYVVYAHLLRQIATLNERDQHILTHWLRRLSTPRFRPLVERLHQFVTLRLFPGQSDDLPPMTNCGWWIPSAVKVLSLMNNSNNLVKPRLVSYREFYNHTLDHIDVMAEFRQWENPASHSGFTFCHFPFVLSLVAKLRILKHDQERQMIRTARDELVQTIRRRPSRAPNVNQLFFNISVRRQHMLQDSLEQIFNNRKHLKKKLRVEFVGEPGYDMGGLTKEWFLLLLRKVLSPEYNTFVYHEKARCYWFADNASENSSDLFLVGVLMGLAVYNCITLDIRLPMVCYRKLLSSVPRPGSPLSHAADQCSTGPSKPQQTTVTSQASETPASNTPVGVIPVTLEDYRSIDPDMVHGLEQLLSYEGDVQEDFDYTFQTSQTDFGTLKTVQLKPGGDKIPVTNKNRHEYVQAFLNFKLNKAVYRQFLAFHHGFYTVCCSNALSFLCAEELETLVCGNSGFDLRDLMKYTTYKGFVPNDPTIIFFWDVLFSLSRDLQKQFLHFATGSDRVPVGGMQELNFKIVRTPTAQNMLPMAHTCFNQLLLPPYGSKQQLENKLVIAISNAEGFGLQ</sequence>
<evidence type="ECO:0000256" key="5">
    <source>
        <dbReference type="PROSITE-ProRule" id="PRU00104"/>
    </source>
</evidence>
<dbReference type="CDD" id="cd00078">
    <property type="entry name" value="HECTc"/>
    <property type="match status" value="1"/>
</dbReference>
<dbReference type="Pfam" id="PF00632">
    <property type="entry name" value="HECT"/>
    <property type="match status" value="1"/>
</dbReference>
<dbReference type="EC" id="2.3.2.26" evidence="2"/>
<evidence type="ECO:0000313" key="8">
    <source>
        <dbReference type="EMBL" id="CAB3252467.1"/>
    </source>
</evidence>
<evidence type="ECO:0000256" key="1">
    <source>
        <dbReference type="ARBA" id="ARBA00000885"/>
    </source>
</evidence>
<dbReference type="EMBL" id="LR785722">
    <property type="protein sequence ID" value="CAB3252467.1"/>
    <property type="molecule type" value="mRNA"/>
</dbReference>
<dbReference type="InterPro" id="IPR044611">
    <property type="entry name" value="E3A/B/C-like"/>
</dbReference>
<dbReference type="GO" id="GO:0061630">
    <property type="term" value="F:ubiquitin protein ligase activity"/>
    <property type="evidence" value="ECO:0007669"/>
    <property type="project" value="UniProtKB-EC"/>
</dbReference>
<keyword evidence="4 5" id="KW-0833">Ubl conjugation pathway</keyword>
<dbReference type="GO" id="GO:0000209">
    <property type="term" value="P:protein polyubiquitination"/>
    <property type="evidence" value="ECO:0007669"/>
    <property type="project" value="InterPro"/>
</dbReference>
<feature type="active site" description="Glycyl thioester intermediate" evidence="5">
    <location>
        <position position="872"/>
    </location>
</feature>
<evidence type="ECO:0000256" key="3">
    <source>
        <dbReference type="ARBA" id="ARBA00022679"/>
    </source>
</evidence>
<name>A0A6F9DDR1_9ASCI</name>
<feature type="compositionally biased region" description="Low complexity" evidence="6">
    <location>
        <begin position="1"/>
        <end position="15"/>
    </location>
</feature>
<dbReference type="PROSITE" id="PS50237">
    <property type="entry name" value="HECT"/>
    <property type="match status" value="1"/>
</dbReference>
<dbReference type="PANTHER" id="PTHR45700">
    <property type="entry name" value="UBIQUITIN-PROTEIN LIGASE E3C"/>
    <property type="match status" value="1"/>
</dbReference>
<reference evidence="8" key="1">
    <citation type="submission" date="2020-04" db="EMBL/GenBank/DDBJ databases">
        <authorList>
            <person name="Neveu A P."/>
        </authorList>
    </citation>
    <scope>NUCLEOTIDE SEQUENCE</scope>
    <source>
        <tissue evidence="8">Whole embryo</tissue>
    </source>
</reference>
<dbReference type="InterPro" id="IPR035983">
    <property type="entry name" value="Hect_E3_ubiquitin_ligase"/>
</dbReference>
<dbReference type="FunFam" id="3.30.2160.10:FF:000004">
    <property type="entry name" value="probable E3 ubiquitin-protein ligase HERC4 isoform X1"/>
    <property type="match status" value="1"/>
</dbReference>
<evidence type="ECO:0000259" key="7">
    <source>
        <dbReference type="PROSITE" id="PS50237"/>
    </source>
</evidence>
<evidence type="ECO:0000256" key="6">
    <source>
        <dbReference type="SAM" id="MobiDB-lite"/>
    </source>
</evidence>
<proteinExistence type="evidence at transcript level"/>
<gene>
    <name evidence="8" type="primary">Hectd2</name>
</gene>
<accession>A0A6F9DDR1</accession>
<dbReference type="InterPro" id="IPR000569">
    <property type="entry name" value="HECT_dom"/>
</dbReference>
<organism evidence="8">
    <name type="scientific">Phallusia mammillata</name>
    <dbReference type="NCBI Taxonomy" id="59560"/>
    <lineage>
        <taxon>Eukaryota</taxon>
        <taxon>Metazoa</taxon>
        <taxon>Chordata</taxon>
        <taxon>Tunicata</taxon>
        <taxon>Ascidiacea</taxon>
        <taxon>Phlebobranchia</taxon>
        <taxon>Ascidiidae</taxon>
        <taxon>Phallusia</taxon>
    </lineage>
</organism>
<evidence type="ECO:0000256" key="4">
    <source>
        <dbReference type="ARBA" id="ARBA00022786"/>
    </source>
</evidence>
<dbReference type="FunFam" id="3.30.2410.10:FF:000009">
    <property type="entry name" value="Probable E3 ubiquitin-protein ligase HECTD2"/>
    <property type="match status" value="1"/>
</dbReference>
<feature type="compositionally biased region" description="Polar residues" evidence="6">
    <location>
        <begin position="646"/>
        <end position="672"/>
    </location>
</feature>
<dbReference type="Gene3D" id="3.30.2160.10">
    <property type="entry name" value="Hect, E3 ligase catalytic domain"/>
    <property type="match status" value="1"/>
</dbReference>
<protein>
    <recommendedName>
        <fullName evidence="2">HECT-type E3 ubiquitin transferase</fullName>
        <ecNumber evidence="2">2.3.2.26</ecNumber>
    </recommendedName>
</protein>
<dbReference type="AlphaFoldDB" id="A0A6F9DDR1"/>
<comment type="catalytic activity">
    <reaction evidence="1">
        <text>S-ubiquitinyl-[E2 ubiquitin-conjugating enzyme]-L-cysteine + [acceptor protein]-L-lysine = [E2 ubiquitin-conjugating enzyme]-L-cysteine + N(6)-ubiquitinyl-[acceptor protein]-L-lysine.</text>
        <dbReference type="EC" id="2.3.2.26"/>
    </reaction>
</comment>
<dbReference type="SMART" id="SM00119">
    <property type="entry name" value="HECTc"/>
    <property type="match status" value="1"/>
</dbReference>
<feature type="region of interest" description="Disordered" evidence="6">
    <location>
        <begin position="117"/>
        <end position="174"/>
    </location>
</feature>
<dbReference type="PANTHER" id="PTHR45700:SF9">
    <property type="entry name" value="HECT-TYPE E3 UBIQUITIN TRANSFERASE"/>
    <property type="match status" value="1"/>
</dbReference>
<dbReference type="Gene3D" id="3.90.1750.10">
    <property type="entry name" value="Hect, E3 ligase catalytic domains"/>
    <property type="match status" value="1"/>
</dbReference>
<dbReference type="SUPFAM" id="SSF56204">
    <property type="entry name" value="Hect, E3 ligase catalytic domain"/>
    <property type="match status" value="1"/>
</dbReference>
<dbReference type="Gene3D" id="3.30.2410.10">
    <property type="entry name" value="Hect, E3 ligase catalytic domain"/>
    <property type="match status" value="1"/>
</dbReference>
<feature type="region of interest" description="Disordered" evidence="6">
    <location>
        <begin position="1"/>
        <end position="50"/>
    </location>
</feature>
<keyword evidence="3" id="KW-0808">Transferase</keyword>
<feature type="region of interest" description="Disordered" evidence="6">
    <location>
        <begin position="635"/>
        <end position="673"/>
    </location>
</feature>